<reference evidence="2 3" key="1">
    <citation type="submission" date="2016-09" db="EMBL/GenBank/DDBJ databases">
        <authorList>
            <person name="Capua I."/>
            <person name="De Benedictis P."/>
            <person name="Joannis T."/>
            <person name="Lombin L.H."/>
            <person name="Cattoli G."/>
        </authorList>
    </citation>
    <scope>NUCLEOTIDE SEQUENCE [LARGE SCALE GENOMIC DNA]</scope>
    <source>
        <strain evidence="2 3">IMI 309357</strain>
    </source>
</reference>
<evidence type="ECO:0000256" key="1">
    <source>
        <dbReference type="ARBA" id="ARBA00022679"/>
    </source>
</evidence>
<accession>A0A1G4BL66</accession>
<protein>
    <recommendedName>
        <fullName evidence="4">LysR family regulatory protein</fullName>
    </recommendedName>
</protein>
<dbReference type="RefSeq" id="XP_022479179.1">
    <property type="nucleotide sequence ID" value="XM_022614266.1"/>
</dbReference>
<dbReference type="GeneID" id="34555776"/>
<gene>
    <name evidence="2" type="ORF">CORC01_02616</name>
</gene>
<dbReference type="OrthoDB" id="21502at2759"/>
<sequence length="491" mass="54765">MGSWFSRVKPKAPATVATDTVIPLNANDDNVFNRAIAMAFMMRFDDVLDPERLHSSLTKLLDREGWRKLGARLRLNSHNKLEYHVPEQYDLKRPSVAYSHKKYNCSIEEHPLASRLPKATSRPAVAGTPPEEFQELMRRPDGPRSLQDYIYRDEPQLSLHIVSFDDATLVSLTWLHTFFDGMGRHELLTAWIAILEGRDIDVKPFHGFDIDPLAELGKNPTEPFVMADERLSTWGLIRFGLGYIWEIIRYPGIEGRIACIPAADIKALKSQANQELRAESTGSDKLFASEGDVLTAYIGRLWSQHLPKGSDRTVALGNVINLRPALAQDHLPADTAFISNATSIVMARVTAKDLQTKPLSYTAAAVRRSIQEQGTRAQLEARKALEKEHSIAFFGDKDMHLILLSNWSKARFFETDFSAAVLKAGETSKAQPHKLGRPSLILNASHVSGFPLRLAGLVAGRDLDGNVWWGGALRAGLWDKIAETLAEEATL</sequence>
<evidence type="ECO:0008006" key="4">
    <source>
        <dbReference type="Google" id="ProtNLM"/>
    </source>
</evidence>
<evidence type="ECO:0000313" key="2">
    <source>
        <dbReference type="EMBL" id="OHF02037.1"/>
    </source>
</evidence>
<organism evidence="2 3">
    <name type="scientific">Colletotrichum orchidophilum</name>
    <dbReference type="NCBI Taxonomy" id="1209926"/>
    <lineage>
        <taxon>Eukaryota</taxon>
        <taxon>Fungi</taxon>
        <taxon>Dikarya</taxon>
        <taxon>Ascomycota</taxon>
        <taxon>Pezizomycotina</taxon>
        <taxon>Sordariomycetes</taxon>
        <taxon>Hypocreomycetidae</taxon>
        <taxon>Glomerellales</taxon>
        <taxon>Glomerellaceae</taxon>
        <taxon>Colletotrichum</taxon>
    </lineage>
</organism>
<dbReference type="PANTHER" id="PTHR31642">
    <property type="entry name" value="TRICHOTHECENE 3-O-ACETYLTRANSFERASE"/>
    <property type="match status" value="1"/>
</dbReference>
<dbReference type="Proteomes" id="UP000176998">
    <property type="component" value="Unassembled WGS sequence"/>
</dbReference>
<dbReference type="EMBL" id="MJBS01000015">
    <property type="protein sequence ID" value="OHF02037.1"/>
    <property type="molecule type" value="Genomic_DNA"/>
</dbReference>
<dbReference type="Gene3D" id="3.30.559.10">
    <property type="entry name" value="Chloramphenicol acetyltransferase-like domain"/>
    <property type="match status" value="2"/>
</dbReference>
<dbReference type="GO" id="GO:0016747">
    <property type="term" value="F:acyltransferase activity, transferring groups other than amino-acyl groups"/>
    <property type="evidence" value="ECO:0007669"/>
    <property type="project" value="TreeGrafter"/>
</dbReference>
<name>A0A1G4BL66_9PEZI</name>
<dbReference type="PANTHER" id="PTHR31642:SF310">
    <property type="entry name" value="FATTY ALCOHOL:CAFFEOYL-COA ACYLTRANSFERASE"/>
    <property type="match status" value="1"/>
</dbReference>
<keyword evidence="1" id="KW-0808">Transferase</keyword>
<dbReference type="AlphaFoldDB" id="A0A1G4BL66"/>
<dbReference type="InterPro" id="IPR023213">
    <property type="entry name" value="CAT-like_dom_sf"/>
</dbReference>
<dbReference type="InterPro" id="IPR050317">
    <property type="entry name" value="Plant_Fungal_Acyltransferase"/>
</dbReference>
<comment type="caution">
    <text evidence="2">The sequence shown here is derived from an EMBL/GenBank/DDBJ whole genome shotgun (WGS) entry which is preliminary data.</text>
</comment>
<proteinExistence type="predicted"/>
<dbReference type="STRING" id="1209926.A0A1G4BL66"/>
<evidence type="ECO:0000313" key="3">
    <source>
        <dbReference type="Proteomes" id="UP000176998"/>
    </source>
</evidence>
<keyword evidence="3" id="KW-1185">Reference proteome</keyword>
<dbReference type="Pfam" id="PF02458">
    <property type="entry name" value="Transferase"/>
    <property type="match status" value="1"/>
</dbReference>